<name>A0A7S2LEH5_9STRA</name>
<protein>
    <submittedName>
        <fullName evidence="2">Uncharacterized protein</fullName>
    </submittedName>
</protein>
<sequence>MAPPCPCSMNDSLARKSSDSSSSESAVVPDESGCGSCIINFLHLRPHAVDAVVDDNTKKQDADNMMTDADMIMIDASMSEDHDVGSNDMKKPPSSVCQAVETRPRYPSPLPNDGESRKPSPTTPPPLPQRRGDGFDIITNEPPSAESISAELHHTSTLSIPTLLRFPHASLLPQSPNLISTTNNDGAPLLSLSSMSMNLANPNEAMMPHIPRINLQMRHSNEASYRRGTDSHRNRLHATQQTMEARQSIGGFVPIQQDSIEEEEDGEEL</sequence>
<proteinExistence type="predicted"/>
<feature type="region of interest" description="Disordered" evidence="1">
    <location>
        <begin position="249"/>
        <end position="269"/>
    </location>
</feature>
<accession>A0A7S2LEH5</accession>
<dbReference type="AlphaFoldDB" id="A0A7S2LEH5"/>
<feature type="compositionally biased region" description="Acidic residues" evidence="1">
    <location>
        <begin position="259"/>
        <end position="269"/>
    </location>
</feature>
<organism evidence="2">
    <name type="scientific">Skeletonema marinoi</name>
    <dbReference type="NCBI Taxonomy" id="267567"/>
    <lineage>
        <taxon>Eukaryota</taxon>
        <taxon>Sar</taxon>
        <taxon>Stramenopiles</taxon>
        <taxon>Ochrophyta</taxon>
        <taxon>Bacillariophyta</taxon>
        <taxon>Coscinodiscophyceae</taxon>
        <taxon>Thalassiosirophycidae</taxon>
        <taxon>Thalassiosirales</taxon>
        <taxon>Skeletonemataceae</taxon>
        <taxon>Skeletonema</taxon>
        <taxon>Skeletonema marinoi-dohrnii complex</taxon>
    </lineage>
</organism>
<gene>
    <name evidence="2" type="ORF">SMAR0320_LOCUS11309</name>
</gene>
<feature type="region of interest" description="Disordered" evidence="1">
    <location>
        <begin position="1"/>
        <end position="29"/>
    </location>
</feature>
<evidence type="ECO:0000256" key="1">
    <source>
        <dbReference type="SAM" id="MobiDB-lite"/>
    </source>
</evidence>
<dbReference type="EMBL" id="HBGZ01015813">
    <property type="protein sequence ID" value="CAD9603867.1"/>
    <property type="molecule type" value="Transcribed_RNA"/>
</dbReference>
<feature type="compositionally biased region" description="Basic and acidic residues" evidence="1">
    <location>
        <begin position="81"/>
        <end position="91"/>
    </location>
</feature>
<reference evidence="2" key="1">
    <citation type="submission" date="2021-01" db="EMBL/GenBank/DDBJ databases">
        <authorList>
            <person name="Corre E."/>
            <person name="Pelletier E."/>
            <person name="Niang G."/>
            <person name="Scheremetjew M."/>
            <person name="Finn R."/>
            <person name="Kale V."/>
            <person name="Holt S."/>
            <person name="Cochrane G."/>
            <person name="Meng A."/>
            <person name="Brown T."/>
            <person name="Cohen L."/>
        </authorList>
    </citation>
    <scope>NUCLEOTIDE SEQUENCE</scope>
    <source>
        <strain evidence="2">SM1012Den-03</strain>
    </source>
</reference>
<evidence type="ECO:0000313" key="2">
    <source>
        <dbReference type="EMBL" id="CAD9603867.1"/>
    </source>
</evidence>
<feature type="compositionally biased region" description="Low complexity" evidence="1">
    <location>
        <begin position="19"/>
        <end position="29"/>
    </location>
</feature>
<feature type="region of interest" description="Disordered" evidence="1">
    <location>
        <begin position="81"/>
        <end position="142"/>
    </location>
</feature>